<dbReference type="GO" id="GO:0030139">
    <property type="term" value="C:endocytic vesicle"/>
    <property type="evidence" value="ECO:0007669"/>
    <property type="project" value="TreeGrafter"/>
</dbReference>
<dbReference type="GO" id="GO:0005829">
    <property type="term" value="C:cytosol"/>
    <property type="evidence" value="ECO:0007669"/>
    <property type="project" value="GOC"/>
</dbReference>
<comment type="caution">
    <text evidence="5">The sequence shown here is derived from an EMBL/GenBank/DDBJ whole genome shotgun (WGS) entry which is preliminary data.</text>
</comment>
<dbReference type="GO" id="GO:0006897">
    <property type="term" value="P:endocytosis"/>
    <property type="evidence" value="ECO:0007669"/>
    <property type="project" value="TreeGrafter"/>
</dbReference>
<dbReference type="PANTHER" id="PTHR21663">
    <property type="entry name" value="HYPOTHETICAL HEAT DOMAIN-CONTAINING"/>
    <property type="match status" value="1"/>
</dbReference>
<dbReference type="EMBL" id="CAAE01007089">
    <property type="protein sequence ID" value="CAF89644.1"/>
    <property type="molecule type" value="Genomic_DNA"/>
</dbReference>
<dbReference type="FunFam" id="1.25.10.10:FF:000098">
    <property type="entry name" value="HEAT repeat-containing protein 5A isoform X2"/>
    <property type="match status" value="1"/>
</dbReference>
<dbReference type="OrthoDB" id="192608at2759"/>
<organism evidence="5">
    <name type="scientific">Tetraodon nigroviridis</name>
    <name type="common">Spotted green pufferfish</name>
    <name type="synonym">Chelonodon nigroviridis</name>
    <dbReference type="NCBI Taxonomy" id="99883"/>
    <lineage>
        <taxon>Eukaryota</taxon>
        <taxon>Metazoa</taxon>
        <taxon>Chordata</taxon>
        <taxon>Craniata</taxon>
        <taxon>Vertebrata</taxon>
        <taxon>Euteleostomi</taxon>
        <taxon>Actinopterygii</taxon>
        <taxon>Neopterygii</taxon>
        <taxon>Teleostei</taxon>
        <taxon>Neoteleostei</taxon>
        <taxon>Acanthomorphata</taxon>
        <taxon>Eupercaria</taxon>
        <taxon>Tetraodontiformes</taxon>
        <taxon>Tetradontoidea</taxon>
        <taxon>Tetraodontidae</taxon>
        <taxon>Tetraodon</taxon>
    </lineage>
</organism>
<dbReference type="InterPro" id="IPR046837">
    <property type="entry name" value="Laa1/Sip1/HEATR5-like_HEAT"/>
</dbReference>
<dbReference type="GO" id="GO:0042147">
    <property type="term" value="P:retrograde transport, endosome to Golgi"/>
    <property type="evidence" value="ECO:0007669"/>
    <property type="project" value="TreeGrafter"/>
</dbReference>
<dbReference type="InterPro" id="IPR011989">
    <property type="entry name" value="ARM-like"/>
</dbReference>
<feature type="compositionally biased region" description="Polar residues" evidence="4">
    <location>
        <begin position="1598"/>
        <end position="1611"/>
    </location>
</feature>
<sequence length="2158" mass="232831">MERSHGLLLDEQRCGQLGDQHRAQFTFEWLTRLKKLLPAADRVRVSEADIQQNQHRLLQQLSNVLTGSPGPPTRWLLAHCLAMVYHLGDPLPSSLLVERCNDIIRSKDDSPSSLPTRLAAVACLGSLFEQLGRFLLGSFRDVVSNLLRNMKSAESQGRYETMLSLEKVLRGLGATAVPCHRDIYKVARTCLTDRSLAVRCAAAKCLLELQREAVFLWTSELENISTLCFRAFEGSNHNVRVAVAELLGTLLAAAVQPLQPAGNVLQLTVGSRLSGRSQSSLKAAMDLLSGGFLRGGAGFLRASGDMLKGTSSVGKEVRVGVAQTYVALVCSLGGSWLEGNFLAFLDLLLELPSSSRATQTAADAALTRRCVCFILRSSLTALPGEKAQVSAATQLALTAAAQQRVFGELRRSPPVSGCMEADPVTPVCPESALTGGNVEARGSCLDAAASPHALVCCLQELGALLLRLGATASSLLTDGSTALLDTLLSFLLHPTASVSLAAAWSLRCVAVAMPSQGSPLLEHCCQRLLALKSAPEAVLGYGAAVAALVSAVQHCPLGIPHSKSSLVLALAEDLLRSASQNSRISLQRTRAGWLLICSFITSGAAVVKLHLPRLLLLWRCVFPASLREQEMELQRGDYFTWQVTLEGRAGALCAMRKLQLHCPQLVTDDAISRLFTPLACAVTLLAKSVPDWLSGDKPVTDQMRENPSLPLPLSLPLSLSPSLSLPPRLPALLSSHGASLQSVWLLYRLRVYELLALLPPPTYRGTRWRVMVAESFGLLMNQLVLDVSAQDNLNQVCSELTLLLPLCHRDDLLLVGPAPCATDHIDEQLHGCGGVGGASLDNDAFSLCDSSSEVPAPAAPPVSLTAAAVQLFGVVFPHVICAQRVKILEQFVETVNKVKGQRHQTAQTHVCAALCSLLKLQGQVGGSLGPEELRAPAAALLLAALENGSPLLRCVAAEGLARLVQVVADPGFTISASLLCFDRLKTARDAASRSGYALALGALQRYTGGISSTQHLNTCLGVLFTLSQDHTSPEVQTWALHSLALIIDLSGALFRARAESTFALVLGLLLSAPPTHPEVHHSLGRCLHALITCLGPDLQGDGVSALRSSALVGCEVMQSIPDRLVQSRSISCLQQLHLFCPSQLDLSSLVPALCANLCSSFLSLRRAVVACLQQLVQREAQEVSQQAVALVKERPRRDTSQLEVTLKEAGLEGALFALLDQEAEPGLRRSIQEILIHMMASSSTSGKLGHWLKLCKDVLSASTDCRVSVEVRQEYAEADGGRDDDWSALEARPEPAGPFRALRWSTRCFAMECVCGIMAQCEGGDPAHFSMALAQERRLHGSAAHLSSPGADFLVLHLGDLVRMAFMSATDHSDHLQLAGLQTLLVIIRCFSSVPEPEFPGHVILEQFQANVGAALRPAFNADAPPDVTVKACQVCSAWITSGVVSDFRDLRRVYQLLTTSLAKVQAEKSTWSQLFNEATATMEALAVLKAWAEVYIAAVERSRSEDNSHLLRLVQSDLPTLSRLWLAVLQDHALLTLGQEEASPLAGTGGSFYTAETVNQARAHYGSAWAPILHATSLWLHGNGFVASDDAPANLSRPATPTSMGRTSSVGGAKSPEDINADRLHLILGISVEFLCSPHSEDQMENICSCLRALQALLDVAWPRARMGMDQVLSVELLSVLHRLMVTREAACIQRSVLELLQQVVSAAQEHIREKRHSAEGADAGLHHCLLILLVLTVPVPQWTMVQPRRRRCQSLERGGKRVGWFRDARWCSERWSSASACWSGSFHSSAPNWPEAPEGQTWVVELRSGLCLRRTASLCPWLSASCLNYHQSAPRKVRVHANTGSVSILPTVLHLVLGVLRELVHRPANTKVQSPPDCLVQAVLQALKVLVTCPLSRQEKSRGAWRLLLRSALSTLLGLWEPGEHAVDQASLLTALTVFLQSAGVDVCGAEPLHTLCLQRFLAAMDAKEPQTQKNVDASLLQVVTGCFQLMTSVFQAPPAVAVPYIRALGPPLLRFLQKVERSRPQSPEDLRGVLEGLRALEALVQAAEESHRPQLVAILLQLLISFLLDENALGSAPTASRLLHEAALKDLMRLGPAHSCVFRSLVASSPHSKSRLEAAIRGNQEALNTKPGSDKATTRKSAMSPPSIMLKTNFL</sequence>
<evidence type="ECO:0000256" key="2">
    <source>
        <dbReference type="ARBA" id="ARBA00022737"/>
    </source>
</evidence>
<dbReference type="KEGG" id="tng:GSTEN00003616G001"/>
<reference evidence="5" key="1">
    <citation type="journal article" date="2004" name="Nature">
        <title>Genome duplication in the teleost fish Tetraodon nigroviridis reveals the early vertebrate proto-karyotype.</title>
        <authorList>
            <person name="Jaillon O."/>
            <person name="Aury J.-M."/>
            <person name="Brunet F."/>
            <person name="Petit J.-L."/>
            <person name="Stange-Thomann N."/>
            <person name="Mauceli E."/>
            <person name="Bouneau L."/>
            <person name="Fischer C."/>
            <person name="Ozouf-Costaz C."/>
            <person name="Bernot A."/>
            <person name="Nicaud S."/>
            <person name="Jaffe D."/>
            <person name="Fisher S."/>
            <person name="Lutfalla G."/>
            <person name="Dossat C."/>
            <person name="Segurens B."/>
            <person name="Dasilva C."/>
            <person name="Salanoubat M."/>
            <person name="Levy M."/>
            <person name="Boudet N."/>
            <person name="Castellano S."/>
            <person name="Anthouard V."/>
            <person name="Jubin C."/>
            <person name="Castelli V."/>
            <person name="Katinka M."/>
            <person name="Vacherie B."/>
            <person name="Biemont C."/>
            <person name="Skalli Z."/>
            <person name="Cattolico L."/>
            <person name="Poulain J."/>
            <person name="De Berardinis V."/>
            <person name="Cruaud C."/>
            <person name="Duprat S."/>
            <person name="Brottier P."/>
            <person name="Coutanceau J.-P."/>
            <person name="Gouzy J."/>
            <person name="Parra G."/>
            <person name="Lardier G."/>
            <person name="Chapple C."/>
            <person name="McKernan K.J."/>
            <person name="McEwan P."/>
            <person name="Bosak S."/>
            <person name="Kellis M."/>
            <person name="Volff J.-N."/>
            <person name="Guigo R."/>
            <person name="Zody M.C."/>
            <person name="Mesirov J."/>
            <person name="Lindblad-Toh K."/>
            <person name="Birren B."/>
            <person name="Nusbaum C."/>
            <person name="Kahn D."/>
            <person name="Robinson-Rechavi M."/>
            <person name="Laudet V."/>
            <person name="Schachter V."/>
            <person name="Quetier F."/>
            <person name="Saurin W."/>
            <person name="Scarpelli C."/>
            <person name="Wincker P."/>
            <person name="Lander E.S."/>
            <person name="Weissenbach J."/>
            <person name="Roest Crollius H."/>
        </authorList>
    </citation>
    <scope>NUCLEOTIDE SEQUENCE [LARGE SCALE GENOMIC DNA]</scope>
</reference>
<evidence type="ECO:0000256" key="4">
    <source>
        <dbReference type="SAM" id="MobiDB-lite"/>
    </source>
</evidence>
<evidence type="ECO:0000256" key="3">
    <source>
        <dbReference type="ARBA" id="ARBA00070811"/>
    </source>
</evidence>
<dbReference type="Pfam" id="PF25468">
    <property type="entry name" value="HEAT_HEATR5A"/>
    <property type="match status" value="1"/>
</dbReference>
<dbReference type="PANTHER" id="PTHR21663:SF1">
    <property type="entry name" value="HEAT REPEAT-CONTAINING PROTEIN 5A"/>
    <property type="match status" value="1"/>
</dbReference>
<dbReference type="Pfam" id="PF20210">
    <property type="entry name" value="Laa1_Sip1_HTR5"/>
    <property type="match status" value="1"/>
</dbReference>
<comment type="similarity">
    <text evidence="1">Belongs to the HEATR5 family.</text>
</comment>
<dbReference type="InterPro" id="IPR016024">
    <property type="entry name" value="ARM-type_fold"/>
</dbReference>
<evidence type="ECO:0000256" key="1">
    <source>
        <dbReference type="ARBA" id="ARBA00008304"/>
    </source>
</evidence>
<dbReference type="GO" id="GO:0016020">
    <property type="term" value="C:membrane"/>
    <property type="evidence" value="ECO:0007669"/>
    <property type="project" value="TreeGrafter"/>
</dbReference>
<dbReference type="Gene3D" id="1.25.10.10">
    <property type="entry name" value="Leucine-rich Repeat Variant"/>
    <property type="match status" value="2"/>
</dbReference>
<gene>
    <name evidence="5" type="ORF">GSTENG00003616001</name>
</gene>
<protein>
    <recommendedName>
        <fullName evidence="3">HEAT repeat-containing protein 5A</fullName>
    </recommendedName>
</protein>
<accession>Q4TBT8</accession>
<reference evidence="5" key="2">
    <citation type="submission" date="2004-02" db="EMBL/GenBank/DDBJ databases">
        <authorList>
            <consortium name="Genoscope"/>
            <consortium name="Whitehead Institute Centre for Genome Research"/>
        </authorList>
    </citation>
    <scope>NUCLEOTIDE SEQUENCE</scope>
</reference>
<dbReference type="InterPro" id="IPR040108">
    <property type="entry name" value="Laa1/Sip1/HEATR5"/>
</dbReference>
<evidence type="ECO:0000313" key="5">
    <source>
        <dbReference type="EMBL" id="CAF89644.1"/>
    </source>
</evidence>
<dbReference type="GO" id="GO:0005794">
    <property type="term" value="C:Golgi apparatus"/>
    <property type="evidence" value="ECO:0007669"/>
    <property type="project" value="TreeGrafter"/>
</dbReference>
<name>Q4TBT8_TETNG</name>
<dbReference type="GO" id="GO:0008104">
    <property type="term" value="P:intracellular protein localization"/>
    <property type="evidence" value="ECO:0007669"/>
    <property type="project" value="TreeGrafter"/>
</dbReference>
<feature type="region of interest" description="Disordered" evidence="4">
    <location>
        <begin position="1596"/>
        <end position="1615"/>
    </location>
</feature>
<dbReference type="SUPFAM" id="SSF48371">
    <property type="entry name" value="ARM repeat"/>
    <property type="match status" value="2"/>
</dbReference>
<keyword evidence="2" id="KW-0677">Repeat</keyword>
<proteinExistence type="inferred from homology"/>